<dbReference type="RefSeq" id="XP_016609055.1">
    <property type="nucleotide sequence ID" value="XM_016752356.1"/>
</dbReference>
<dbReference type="OMA" id="SHNCCVQ"/>
<dbReference type="EMBL" id="KQ257455">
    <property type="protein sequence ID" value="KND01016.1"/>
    <property type="molecule type" value="Genomic_DNA"/>
</dbReference>
<sequence>MASNHSPYSQRLSVVDDPRSPITYLITDCPNEKSLLEDYLPLLQAHDCSNVVRLCDGGAYNADPLRQHGITVWDWPFEDGSVPPEAIISAYRDMLDSLTSSTATSDTDAKRRDSGRSGNASSIVGKSKPAVAIHCISGIGRAPVLVAAALIDCGVDPVEAVELVRAKRRGALNKRQLAWLMDKKGGFKRKKRGKDGKGSIGKMFAGFLGKKD</sequence>
<reference evidence="3 4" key="1">
    <citation type="submission" date="2009-08" db="EMBL/GenBank/DDBJ databases">
        <title>The Genome Sequence of Spizellomyces punctatus strain DAOM BR117.</title>
        <authorList>
            <consortium name="The Broad Institute Genome Sequencing Platform"/>
            <person name="Russ C."/>
            <person name="Cuomo C."/>
            <person name="Shea T."/>
            <person name="Young S.K."/>
            <person name="Zeng Q."/>
            <person name="Koehrsen M."/>
            <person name="Haas B."/>
            <person name="Borodovsky M."/>
            <person name="Guigo R."/>
            <person name="Alvarado L."/>
            <person name="Berlin A."/>
            <person name="Bochicchio J."/>
            <person name="Borenstein D."/>
            <person name="Chapman S."/>
            <person name="Chen Z."/>
            <person name="Engels R."/>
            <person name="Freedman E."/>
            <person name="Gellesch M."/>
            <person name="Goldberg J."/>
            <person name="Griggs A."/>
            <person name="Gujja S."/>
            <person name="Heiman D."/>
            <person name="Hepburn T."/>
            <person name="Howarth C."/>
            <person name="Jen D."/>
            <person name="Larson L."/>
            <person name="Lewis B."/>
            <person name="Mehta T."/>
            <person name="Park D."/>
            <person name="Pearson M."/>
            <person name="Roberts A."/>
            <person name="Saif S."/>
            <person name="Shenoy N."/>
            <person name="Sisk P."/>
            <person name="Stolte C."/>
            <person name="Sykes S."/>
            <person name="Thomson T."/>
            <person name="Walk T."/>
            <person name="White J."/>
            <person name="Yandava C."/>
            <person name="Burger G."/>
            <person name="Gray M.W."/>
            <person name="Holland P.W.H."/>
            <person name="King N."/>
            <person name="Lang F.B.F."/>
            <person name="Roger A.J."/>
            <person name="Ruiz-Trillo I."/>
            <person name="Lander E."/>
            <person name="Nusbaum C."/>
        </authorList>
    </citation>
    <scope>NUCLEOTIDE SEQUENCE [LARGE SCALE GENOMIC DNA]</scope>
    <source>
        <strain evidence="3 4">DAOM BR117</strain>
    </source>
</reference>
<evidence type="ECO:0000313" key="3">
    <source>
        <dbReference type="EMBL" id="KND01016.1"/>
    </source>
</evidence>
<name>A0A0L0HHS3_SPIPD</name>
<dbReference type="InterPro" id="IPR029021">
    <property type="entry name" value="Prot-tyrosine_phosphatase-like"/>
</dbReference>
<dbReference type="Proteomes" id="UP000053201">
    <property type="component" value="Unassembled WGS sequence"/>
</dbReference>
<dbReference type="VEuPathDB" id="FungiDB:SPPG_04109"/>
<dbReference type="AlphaFoldDB" id="A0A0L0HHS3"/>
<dbReference type="PANTHER" id="PTHR23339">
    <property type="entry name" value="TYROSINE SPECIFIC PROTEIN PHOSPHATASE AND DUAL SPECIFICITY PROTEIN PHOSPHATASE"/>
    <property type="match status" value="1"/>
</dbReference>
<feature type="region of interest" description="Disordered" evidence="1">
    <location>
        <begin position="101"/>
        <end position="123"/>
    </location>
</feature>
<evidence type="ECO:0000256" key="1">
    <source>
        <dbReference type="SAM" id="MobiDB-lite"/>
    </source>
</evidence>
<dbReference type="GeneID" id="27687578"/>
<dbReference type="eggNOG" id="KOG2836">
    <property type="taxonomic scope" value="Eukaryota"/>
</dbReference>
<dbReference type="InParanoid" id="A0A0L0HHS3"/>
<dbReference type="PROSITE" id="PS50056">
    <property type="entry name" value="TYR_PHOSPHATASE_2"/>
    <property type="match status" value="1"/>
</dbReference>
<proteinExistence type="predicted"/>
<keyword evidence="4" id="KW-1185">Reference proteome</keyword>
<dbReference type="SMART" id="SM00404">
    <property type="entry name" value="PTPc_motif"/>
    <property type="match status" value="1"/>
</dbReference>
<protein>
    <recommendedName>
        <fullName evidence="2">Tyrosine specific protein phosphatases domain-containing protein</fullName>
    </recommendedName>
</protein>
<gene>
    <name evidence="3" type="ORF">SPPG_04109</name>
</gene>
<dbReference type="Gene3D" id="3.90.190.10">
    <property type="entry name" value="Protein tyrosine phosphatase superfamily"/>
    <property type="match status" value="1"/>
</dbReference>
<dbReference type="InterPro" id="IPR050561">
    <property type="entry name" value="PTP"/>
</dbReference>
<organism evidence="3 4">
    <name type="scientific">Spizellomyces punctatus (strain DAOM BR117)</name>
    <dbReference type="NCBI Taxonomy" id="645134"/>
    <lineage>
        <taxon>Eukaryota</taxon>
        <taxon>Fungi</taxon>
        <taxon>Fungi incertae sedis</taxon>
        <taxon>Chytridiomycota</taxon>
        <taxon>Chytridiomycota incertae sedis</taxon>
        <taxon>Chytridiomycetes</taxon>
        <taxon>Spizellomycetales</taxon>
        <taxon>Spizellomycetaceae</taxon>
        <taxon>Spizellomyces</taxon>
    </lineage>
</organism>
<evidence type="ECO:0000259" key="2">
    <source>
        <dbReference type="PROSITE" id="PS50056"/>
    </source>
</evidence>
<dbReference type="SUPFAM" id="SSF52799">
    <property type="entry name" value="(Phosphotyrosine protein) phosphatases II"/>
    <property type="match status" value="1"/>
</dbReference>
<dbReference type="STRING" id="645134.A0A0L0HHS3"/>
<dbReference type="InterPro" id="IPR000387">
    <property type="entry name" value="Tyr_Pase_dom"/>
</dbReference>
<dbReference type="InterPro" id="IPR003595">
    <property type="entry name" value="Tyr_Pase_cat"/>
</dbReference>
<evidence type="ECO:0000313" key="4">
    <source>
        <dbReference type="Proteomes" id="UP000053201"/>
    </source>
</evidence>
<dbReference type="OrthoDB" id="8048523at2759"/>
<accession>A0A0L0HHS3</accession>
<feature type="domain" description="Tyrosine specific protein phosphatases" evidence="2">
    <location>
        <begin position="125"/>
        <end position="179"/>
    </location>
</feature>